<feature type="chain" id="PRO_5016797034" evidence="2">
    <location>
        <begin position="23"/>
        <end position="253"/>
    </location>
</feature>
<feature type="region of interest" description="Disordered" evidence="1">
    <location>
        <begin position="220"/>
        <end position="253"/>
    </location>
</feature>
<evidence type="ECO:0000256" key="1">
    <source>
        <dbReference type="SAM" id="MobiDB-lite"/>
    </source>
</evidence>
<keyword evidence="4" id="KW-0449">Lipoprotein</keyword>
<sequence length="253" mass="26448">MRKHARTWAGALGVTLLCVSMAACEGPGKGEERTESKTFTFSGDKLTVDAGNSDVRLRTDSTGGEVRVSRTVEGEAGKDGNSRWELTGSTLSLQTECHGISISCAARYTVTLPKDMAVSLTSSNGAVDSVGLTQSQEISSSNAAVKVENASGDVRLKVRDGNAEAIGISGGQLAAETRNGRLKVVFTEPPRKVTASTDNGNVNVTLPAGGDRYQVRVDAENGRAESSVKDTPGAERTVDVRSNNGSARVDQAD</sequence>
<dbReference type="Proteomes" id="UP000254150">
    <property type="component" value="Unassembled WGS sequence"/>
</dbReference>
<proteinExistence type="predicted"/>
<dbReference type="EMBL" id="UHID01000006">
    <property type="protein sequence ID" value="SUP57865.1"/>
    <property type="molecule type" value="Genomic_DNA"/>
</dbReference>
<reference evidence="4 5" key="1">
    <citation type="submission" date="2018-06" db="EMBL/GenBank/DDBJ databases">
        <authorList>
            <consortium name="Pathogen Informatics"/>
            <person name="Doyle S."/>
        </authorList>
    </citation>
    <scope>NUCLEOTIDE SEQUENCE [LARGE SCALE GENOMIC DNA]</scope>
    <source>
        <strain evidence="4 5">NCTC7807</strain>
    </source>
</reference>
<dbReference type="InterPro" id="IPR025164">
    <property type="entry name" value="Toastrack_DUF4097"/>
</dbReference>
<name>A0A380NZP3_STRGR</name>
<keyword evidence="2" id="KW-0732">Signal</keyword>
<protein>
    <submittedName>
        <fullName evidence="4">Lipoprotein</fullName>
    </submittedName>
</protein>
<dbReference type="PROSITE" id="PS51257">
    <property type="entry name" value="PROKAR_LIPOPROTEIN"/>
    <property type="match status" value="1"/>
</dbReference>
<feature type="domain" description="DUF4097" evidence="3">
    <location>
        <begin position="144"/>
        <end position="244"/>
    </location>
</feature>
<evidence type="ECO:0000259" key="3">
    <source>
        <dbReference type="Pfam" id="PF13349"/>
    </source>
</evidence>
<feature type="signal peptide" evidence="2">
    <location>
        <begin position="1"/>
        <end position="22"/>
    </location>
</feature>
<gene>
    <name evidence="4" type="ORF">NCTC7807_03409</name>
</gene>
<evidence type="ECO:0000256" key="2">
    <source>
        <dbReference type="SAM" id="SignalP"/>
    </source>
</evidence>
<evidence type="ECO:0000313" key="5">
    <source>
        <dbReference type="Proteomes" id="UP000254150"/>
    </source>
</evidence>
<evidence type="ECO:0000313" key="4">
    <source>
        <dbReference type="EMBL" id="SUP57865.1"/>
    </source>
</evidence>
<organism evidence="4 5">
    <name type="scientific">Streptomyces griseus</name>
    <dbReference type="NCBI Taxonomy" id="1911"/>
    <lineage>
        <taxon>Bacteria</taxon>
        <taxon>Bacillati</taxon>
        <taxon>Actinomycetota</taxon>
        <taxon>Actinomycetes</taxon>
        <taxon>Kitasatosporales</taxon>
        <taxon>Streptomycetaceae</taxon>
        <taxon>Streptomyces</taxon>
    </lineage>
</organism>
<dbReference type="Pfam" id="PF13349">
    <property type="entry name" value="DUF4097"/>
    <property type="match status" value="1"/>
</dbReference>
<dbReference type="AlphaFoldDB" id="A0A380NZP3"/>
<feature type="compositionally biased region" description="Basic and acidic residues" evidence="1">
    <location>
        <begin position="220"/>
        <end position="239"/>
    </location>
</feature>
<accession>A0A380NZP3</accession>